<dbReference type="NCBIfam" id="TIGR00639">
    <property type="entry name" value="PurN"/>
    <property type="match status" value="1"/>
</dbReference>
<keyword evidence="4" id="KW-0658">Purine biosynthesis</keyword>
<feature type="domain" description="Formyl transferase N-terminal" evidence="5">
    <location>
        <begin position="86"/>
        <end position="292"/>
    </location>
</feature>
<dbReference type="Gene3D" id="3.40.50.170">
    <property type="entry name" value="Formyl transferase, N-terminal domain"/>
    <property type="match status" value="1"/>
</dbReference>
<dbReference type="InParanoid" id="F0XQW2"/>
<dbReference type="RefSeq" id="XP_014169389.1">
    <property type="nucleotide sequence ID" value="XM_014313914.1"/>
</dbReference>
<accession>F0XQW2</accession>
<dbReference type="InterPro" id="IPR004607">
    <property type="entry name" value="GART"/>
</dbReference>
<dbReference type="PANTHER" id="PTHR43369:SF2">
    <property type="entry name" value="PHOSPHORIBOSYLGLYCINAMIDE FORMYLTRANSFERASE"/>
    <property type="match status" value="1"/>
</dbReference>
<dbReference type="eggNOG" id="KOG3076">
    <property type="taxonomic scope" value="Eukaryota"/>
</dbReference>
<dbReference type="PANTHER" id="PTHR43369">
    <property type="entry name" value="PHOSPHORIBOSYLGLYCINAMIDE FORMYLTRANSFERASE"/>
    <property type="match status" value="1"/>
</dbReference>
<dbReference type="EC" id="2.1.2.2" evidence="2"/>
<dbReference type="OrthoDB" id="5575075at2759"/>
<protein>
    <recommendedName>
        <fullName evidence="2">phosphoribosylglycinamide formyltransferase 1</fullName>
        <ecNumber evidence="2">2.1.2.2</ecNumber>
    </recommendedName>
</protein>
<dbReference type="InterPro" id="IPR002376">
    <property type="entry name" value="Formyl_transf_N"/>
</dbReference>
<gene>
    <name evidence="6" type="ORF">CMQ_292</name>
</gene>
<evidence type="ECO:0000259" key="5">
    <source>
        <dbReference type="Pfam" id="PF00551"/>
    </source>
</evidence>
<dbReference type="GeneID" id="25975962"/>
<dbReference type="FunCoup" id="F0XQW2">
    <property type="interactions" value="180"/>
</dbReference>
<dbReference type="SUPFAM" id="SSF53328">
    <property type="entry name" value="Formyltransferase"/>
    <property type="match status" value="1"/>
</dbReference>
<organism evidence="7">
    <name type="scientific">Grosmannia clavigera (strain kw1407 / UAMH 11150)</name>
    <name type="common">Blue stain fungus</name>
    <name type="synonym">Graphiocladiella clavigera</name>
    <dbReference type="NCBI Taxonomy" id="655863"/>
    <lineage>
        <taxon>Eukaryota</taxon>
        <taxon>Fungi</taxon>
        <taxon>Dikarya</taxon>
        <taxon>Ascomycota</taxon>
        <taxon>Pezizomycotina</taxon>
        <taxon>Sordariomycetes</taxon>
        <taxon>Sordariomycetidae</taxon>
        <taxon>Ophiostomatales</taxon>
        <taxon>Ophiostomataceae</taxon>
        <taxon>Leptographium</taxon>
    </lineage>
</organism>
<dbReference type="GO" id="GO:0004644">
    <property type="term" value="F:phosphoribosylglycinamide formyltransferase activity"/>
    <property type="evidence" value="ECO:0007669"/>
    <property type="project" value="UniProtKB-EC"/>
</dbReference>
<dbReference type="EMBL" id="GL629807">
    <property type="protein sequence ID" value="EFW99974.1"/>
    <property type="molecule type" value="Genomic_DNA"/>
</dbReference>
<dbReference type="AlphaFoldDB" id="F0XQW2"/>
<dbReference type="STRING" id="655863.F0XQW2"/>
<proteinExistence type="predicted"/>
<name>F0XQW2_GROCL</name>
<dbReference type="HOGENOM" id="CLU_038395_0_1_1"/>
<evidence type="ECO:0000256" key="4">
    <source>
        <dbReference type="ARBA" id="ARBA00022755"/>
    </source>
</evidence>
<dbReference type="Proteomes" id="UP000007796">
    <property type="component" value="Unassembled WGS sequence"/>
</dbReference>
<evidence type="ECO:0000256" key="3">
    <source>
        <dbReference type="ARBA" id="ARBA00022679"/>
    </source>
</evidence>
<evidence type="ECO:0000256" key="2">
    <source>
        <dbReference type="ARBA" id="ARBA00012254"/>
    </source>
</evidence>
<sequence length="316" mass="34537">MAKFQISVPSCVKEAFERPVSKLVVKKIDHTGQHFSEQWMNGCRYYVFDIVPDSFKQAGLPVIALLTPSGTRTWKLAMADHDTCHILVMASGNGSNFQALVDGIASGKISNAKIEQLVVNRGKAFATQRAEKVGIPWEYFNMVSHGFQTKGESDPMKLQASREKYDAALSQKILQGFGGKAAPDLIVLAGWMHVFTKAFLDPLEAAGIKIINLHPALPGQYDGANAIQRAFGDFQAGKLKNGKTGIMVHFVIDVVDRGTPIMTVEIPCRKGEDIHQLEERIHAEEHALIVTATQQVAQEVLQSKRTRLASAGVGSA</sequence>
<dbReference type="InterPro" id="IPR036477">
    <property type="entry name" value="Formyl_transf_N_sf"/>
</dbReference>
<evidence type="ECO:0000313" key="6">
    <source>
        <dbReference type="EMBL" id="EFW99974.1"/>
    </source>
</evidence>
<keyword evidence="3 6" id="KW-0808">Transferase</keyword>
<dbReference type="Pfam" id="PF00551">
    <property type="entry name" value="Formyl_trans_N"/>
    <property type="match status" value="1"/>
</dbReference>
<evidence type="ECO:0000256" key="1">
    <source>
        <dbReference type="ARBA" id="ARBA00005054"/>
    </source>
</evidence>
<comment type="pathway">
    <text evidence="1">Purine metabolism; IMP biosynthesis via de novo pathway; N(2)-formyl-N(1)-(5-phospho-D-ribosyl)glycinamide from N(1)-(5-phospho-D-ribosyl)glycinamide (10-formyl THF route): step 1/1.</text>
</comment>
<keyword evidence="7" id="KW-1185">Reference proteome</keyword>
<reference evidence="6 7" key="1">
    <citation type="journal article" date="2011" name="Proc. Natl. Acad. Sci. U.S.A.">
        <title>Genome and transcriptome analyses of the mountain pine beetle-fungal symbiont Grosmannia clavigera, a lodgepole pine pathogen.</title>
        <authorList>
            <person name="DiGuistini S."/>
            <person name="Wang Y."/>
            <person name="Liao N.Y."/>
            <person name="Taylor G."/>
            <person name="Tanguay P."/>
            <person name="Feau N."/>
            <person name="Henrissat B."/>
            <person name="Chan S.K."/>
            <person name="Hesse-Orce U."/>
            <person name="Alamouti S.M."/>
            <person name="Tsui C.K.M."/>
            <person name="Docking R.T."/>
            <person name="Levasseur A."/>
            <person name="Haridas S."/>
            <person name="Robertson G."/>
            <person name="Birol I."/>
            <person name="Holt R.A."/>
            <person name="Marra M.A."/>
            <person name="Hamelin R.C."/>
            <person name="Hirst M."/>
            <person name="Jones S.J.M."/>
            <person name="Bohlmann J."/>
            <person name="Breuil C."/>
        </authorList>
    </citation>
    <scope>NUCLEOTIDE SEQUENCE [LARGE SCALE GENOMIC DNA]</scope>
    <source>
        <strain evidence="7">kw1407 / UAMH 11150</strain>
    </source>
</reference>
<dbReference type="GO" id="GO:0005737">
    <property type="term" value="C:cytoplasm"/>
    <property type="evidence" value="ECO:0007669"/>
    <property type="project" value="TreeGrafter"/>
</dbReference>
<evidence type="ECO:0000313" key="7">
    <source>
        <dbReference type="Proteomes" id="UP000007796"/>
    </source>
</evidence>
<dbReference type="GO" id="GO:0006189">
    <property type="term" value="P:'de novo' IMP biosynthetic process"/>
    <property type="evidence" value="ECO:0007669"/>
    <property type="project" value="InterPro"/>
</dbReference>